<gene>
    <name evidence="7" type="ORF">B0T26DRAFT_644552</name>
</gene>
<dbReference type="PROSITE" id="PS50089">
    <property type="entry name" value="ZF_RING_2"/>
    <property type="match status" value="2"/>
</dbReference>
<dbReference type="InterPro" id="IPR015947">
    <property type="entry name" value="PUA-like_sf"/>
</dbReference>
<evidence type="ECO:0000256" key="1">
    <source>
        <dbReference type="ARBA" id="ARBA00022723"/>
    </source>
</evidence>
<evidence type="ECO:0000256" key="4">
    <source>
        <dbReference type="PROSITE-ProRule" id="PRU00175"/>
    </source>
</evidence>
<keyword evidence="3" id="KW-0862">Zinc</keyword>
<keyword evidence="2 4" id="KW-0863">Zinc-finger</keyword>
<evidence type="ECO:0000256" key="2">
    <source>
        <dbReference type="ARBA" id="ARBA00022771"/>
    </source>
</evidence>
<dbReference type="GeneID" id="85320910"/>
<dbReference type="Gene3D" id="3.30.40.10">
    <property type="entry name" value="Zinc/RING finger domain, C3HC4 (zinc finger)"/>
    <property type="match status" value="2"/>
</dbReference>
<keyword evidence="1" id="KW-0479">Metal-binding</keyword>
<keyword evidence="8" id="KW-1185">Reference proteome</keyword>
<dbReference type="InterPro" id="IPR001841">
    <property type="entry name" value="Znf_RING"/>
</dbReference>
<dbReference type="InterPro" id="IPR027370">
    <property type="entry name" value="Znf-RING_euk"/>
</dbReference>
<dbReference type="PANTHER" id="PTHR23327:SF42">
    <property type="entry name" value="LON PEPTIDASE N-TERMINAL DOMAIN AND RING FINGER PROTEIN C14F5.10C"/>
    <property type="match status" value="1"/>
</dbReference>
<dbReference type="AlphaFoldDB" id="A0AA40AW21"/>
<feature type="domain" description="RING-type" evidence="5">
    <location>
        <begin position="39"/>
        <end position="89"/>
    </location>
</feature>
<dbReference type="InterPro" id="IPR017907">
    <property type="entry name" value="Znf_RING_CS"/>
</dbReference>
<dbReference type="GO" id="GO:0061630">
    <property type="term" value="F:ubiquitin protein ligase activity"/>
    <property type="evidence" value="ECO:0007669"/>
    <property type="project" value="TreeGrafter"/>
</dbReference>
<protein>
    <submittedName>
        <fullName evidence="7">PUA-like domain-containing protein</fullName>
    </submittedName>
</protein>
<dbReference type="GO" id="GO:0008270">
    <property type="term" value="F:zinc ion binding"/>
    <property type="evidence" value="ECO:0007669"/>
    <property type="project" value="UniProtKB-KW"/>
</dbReference>
<name>A0AA40AW21_9PEZI</name>
<dbReference type="SUPFAM" id="SSF57850">
    <property type="entry name" value="RING/U-box"/>
    <property type="match status" value="2"/>
</dbReference>
<dbReference type="SMART" id="SM00464">
    <property type="entry name" value="LON"/>
    <property type="match status" value="1"/>
</dbReference>
<dbReference type="Pfam" id="PF13923">
    <property type="entry name" value="zf-C3HC4_2"/>
    <property type="match status" value="1"/>
</dbReference>
<dbReference type="RefSeq" id="XP_060298966.1">
    <property type="nucleotide sequence ID" value="XM_060437640.1"/>
</dbReference>
<dbReference type="InterPro" id="IPR046336">
    <property type="entry name" value="Lon_prtase_N_sf"/>
</dbReference>
<dbReference type="Proteomes" id="UP001172101">
    <property type="component" value="Unassembled WGS sequence"/>
</dbReference>
<dbReference type="PROSITE" id="PS51787">
    <property type="entry name" value="LON_N"/>
    <property type="match status" value="1"/>
</dbReference>
<dbReference type="InterPro" id="IPR013083">
    <property type="entry name" value="Znf_RING/FYVE/PHD"/>
</dbReference>
<reference evidence="7" key="1">
    <citation type="submission" date="2023-06" db="EMBL/GenBank/DDBJ databases">
        <title>Genome-scale phylogeny and comparative genomics of the fungal order Sordariales.</title>
        <authorList>
            <consortium name="Lawrence Berkeley National Laboratory"/>
            <person name="Hensen N."/>
            <person name="Bonometti L."/>
            <person name="Westerberg I."/>
            <person name="Brannstrom I.O."/>
            <person name="Guillou S."/>
            <person name="Cros-Aarteil S."/>
            <person name="Calhoun S."/>
            <person name="Haridas S."/>
            <person name="Kuo A."/>
            <person name="Mondo S."/>
            <person name="Pangilinan J."/>
            <person name="Riley R."/>
            <person name="LaButti K."/>
            <person name="Andreopoulos B."/>
            <person name="Lipzen A."/>
            <person name="Chen C."/>
            <person name="Yanf M."/>
            <person name="Daum C."/>
            <person name="Ng V."/>
            <person name="Clum A."/>
            <person name="Steindorff A."/>
            <person name="Ohm R."/>
            <person name="Martin F."/>
            <person name="Silar P."/>
            <person name="Natvig D."/>
            <person name="Lalanne C."/>
            <person name="Gautier V."/>
            <person name="Ament-velasquez S.L."/>
            <person name="Kruys A."/>
            <person name="Hutchinson M.I."/>
            <person name="Powell A.J."/>
            <person name="Barry K."/>
            <person name="Miller A.N."/>
            <person name="Grigoriev I.V."/>
            <person name="Debuchy R."/>
            <person name="Gladieux P."/>
            <person name="Thoren M.H."/>
            <person name="Johannesson H."/>
        </authorList>
    </citation>
    <scope>NUCLEOTIDE SEQUENCE</scope>
    <source>
        <strain evidence="7">SMH2392-1A</strain>
    </source>
</reference>
<sequence>MLQTPSFCISTSEGEASAPVGWEKLASEQIRHIIRLIQCPICSLPLDAPVILPCGQSICRKCLPQTHRRSNITYPLEEKRRREGIFCPLPGCGRDHAADDCSSHITLRKVLDAARSALETSRDSTPDPDLDLDTTVIVDDEPLSEDFLFTELMPLDGSRMMRGPMQGPRLIATWIVAESGELRYNANATYNYTPTEAYKALESDVVSAVREAVERQVDCQICYRMLYEPVTAPCGHTFCRSCLQSALNSARHCPICRHALSIDPQVYPDSSPPCQPLTDIISYFWADTLEERRREATKQEPDGHDVPIFICTLSFPGVPTFLHVFEAKYRLLIQRALEGDRTFGMVLYSEHGNPREFGTMLRIESIEFFPDGRSVLEAVGISRFRILEHGTLDGYIVAKTQAINDMSVAEEEDKEIEETRLWYGARGSSMASQAEGFQPTAAALISGHVPTMDLMAFCVNFVRQKKENSVGWLKTRIVTIYGECPENDPDHFPWWFASILPIKDSHKYRLLETRSVRERIKICCQWIIMLEESMW</sequence>
<proteinExistence type="predicted"/>
<dbReference type="SMART" id="SM00184">
    <property type="entry name" value="RING"/>
    <property type="match status" value="2"/>
</dbReference>
<dbReference type="EMBL" id="JAUIRO010000003">
    <property type="protein sequence ID" value="KAK0723042.1"/>
    <property type="molecule type" value="Genomic_DNA"/>
</dbReference>
<evidence type="ECO:0000259" key="6">
    <source>
        <dbReference type="PROSITE" id="PS51787"/>
    </source>
</evidence>
<feature type="domain" description="Lon N-terminal" evidence="6">
    <location>
        <begin position="297"/>
        <end position="531"/>
    </location>
</feature>
<dbReference type="PROSITE" id="PS00518">
    <property type="entry name" value="ZF_RING_1"/>
    <property type="match status" value="1"/>
</dbReference>
<dbReference type="PANTHER" id="PTHR23327">
    <property type="entry name" value="RING FINGER PROTEIN 127"/>
    <property type="match status" value="1"/>
</dbReference>
<evidence type="ECO:0000256" key="3">
    <source>
        <dbReference type="ARBA" id="ARBA00022833"/>
    </source>
</evidence>
<evidence type="ECO:0000313" key="8">
    <source>
        <dbReference type="Proteomes" id="UP001172101"/>
    </source>
</evidence>
<dbReference type="Pfam" id="PF02190">
    <property type="entry name" value="LON_substr_bdg"/>
    <property type="match status" value="1"/>
</dbReference>
<comment type="caution">
    <text evidence="7">The sequence shown here is derived from an EMBL/GenBank/DDBJ whole genome shotgun (WGS) entry which is preliminary data.</text>
</comment>
<dbReference type="Gene3D" id="2.30.130.40">
    <property type="entry name" value="LON domain-like"/>
    <property type="match status" value="1"/>
</dbReference>
<evidence type="ECO:0000313" key="7">
    <source>
        <dbReference type="EMBL" id="KAK0723042.1"/>
    </source>
</evidence>
<dbReference type="CDD" id="cd16514">
    <property type="entry name" value="RING-HC_LONFs_rpt2"/>
    <property type="match status" value="1"/>
</dbReference>
<dbReference type="InterPro" id="IPR003111">
    <property type="entry name" value="Lon_prtase_N"/>
</dbReference>
<feature type="domain" description="RING-type" evidence="5">
    <location>
        <begin position="219"/>
        <end position="257"/>
    </location>
</feature>
<dbReference type="Pfam" id="PF13445">
    <property type="entry name" value="zf-RING_UBOX"/>
    <property type="match status" value="1"/>
</dbReference>
<dbReference type="Gene3D" id="1.20.58.1480">
    <property type="match status" value="1"/>
</dbReference>
<dbReference type="SUPFAM" id="SSF88697">
    <property type="entry name" value="PUA domain-like"/>
    <property type="match status" value="1"/>
</dbReference>
<evidence type="ECO:0000259" key="5">
    <source>
        <dbReference type="PROSITE" id="PS50089"/>
    </source>
</evidence>
<accession>A0AA40AW21</accession>
<organism evidence="7 8">
    <name type="scientific">Lasiosphaeria miniovina</name>
    <dbReference type="NCBI Taxonomy" id="1954250"/>
    <lineage>
        <taxon>Eukaryota</taxon>
        <taxon>Fungi</taxon>
        <taxon>Dikarya</taxon>
        <taxon>Ascomycota</taxon>
        <taxon>Pezizomycotina</taxon>
        <taxon>Sordariomycetes</taxon>
        <taxon>Sordariomycetidae</taxon>
        <taxon>Sordariales</taxon>
        <taxon>Lasiosphaeriaceae</taxon>
        <taxon>Lasiosphaeria</taxon>
    </lineage>
</organism>